<reference evidence="1 2" key="1">
    <citation type="submission" date="2020-08" db="EMBL/GenBank/DDBJ databases">
        <title>Genomic Encyclopedia of Type Strains, Phase IV (KMG-IV): sequencing the most valuable type-strain genomes for metagenomic binning, comparative biology and taxonomic classification.</title>
        <authorList>
            <person name="Goeker M."/>
        </authorList>
    </citation>
    <scope>NUCLEOTIDE SEQUENCE [LARGE SCALE GENOMIC DNA]</scope>
    <source>
        <strain evidence="1 2">DSM 7050</strain>
    </source>
</reference>
<dbReference type="RefSeq" id="WP_183261016.1">
    <property type="nucleotide sequence ID" value="NZ_BAAAVZ010000008.1"/>
</dbReference>
<sequence>MAAAHNSKDDRPSNVIPLPLTNIDQQLSEATALVETLISIGENAEDAEFLRLRSSTVALLYILTDKLKSADRSIPALYPRRSMQ</sequence>
<protein>
    <submittedName>
        <fullName evidence="1">Uncharacterized protein</fullName>
    </submittedName>
</protein>
<organism evidence="1 2">
    <name type="scientific">Aminobacter niigataensis</name>
    <dbReference type="NCBI Taxonomy" id="83265"/>
    <lineage>
        <taxon>Bacteria</taxon>
        <taxon>Pseudomonadati</taxon>
        <taxon>Pseudomonadota</taxon>
        <taxon>Alphaproteobacteria</taxon>
        <taxon>Hyphomicrobiales</taxon>
        <taxon>Phyllobacteriaceae</taxon>
        <taxon>Aminobacter</taxon>
    </lineage>
</organism>
<accession>A0ABR6KXT8</accession>
<dbReference type="Proteomes" id="UP000539538">
    <property type="component" value="Unassembled WGS sequence"/>
</dbReference>
<evidence type="ECO:0000313" key="1">
    <source>
        <dbReference type="EMBL" id="MBB4649228.1"/>
    </source>
</evidence>
<comment type="caution">
    <text evidence="1">The sequence shown here is derived from an EMBL/GenBank/DDBJ whole genome shotgun (WGS) entry which is preliminary data.</text>
</comment>
<gene>
    <name evidence="1" type="ORF">GGQ99_000950</name>
</gene>
<evidence type="ECO:0000313" key="2">
    <source>
        <dbReference type="Proteomes" id="UP000539538"/>
    </source>
</evidence>
<name>A0ABR6KXT8_9HYPH</name>
<proteinExistence type="predicted"/>
<dbReference type="EMBL" id="JACHOT010000001">
    <property type="protein sequence ID" value="MBB4649228.1"/>
    <property type="molecule type" value="Genomic_DNA"/>
</dbReference>
<keyword evidence="2" id="KW-1185">Reference proteome</keyword>